<dbReference type="SUPFAM" id="SSF52540">
    <property type="entry name" value="P-loop containing nucleoside triphosphate hydrolases"/>
    <property type="match status" value="2"/>
</dbReference>
<evidence type="ECO:0000256" key="2">
    <source>
        <dbReference type="ARBA" id="ARBA00022801"/>
    </source>
</evidence>
<proteinExistence type="predicted"/>
<protein>
    <recommendedName>
        <fullName evidence="9">Helicase ATP-binding domain-containing protein</fullName>
    </recommendedName>
</protein>
<dbReference type="FunFam" id="3.40.50.300:FF:003287">
    <property type="entry name" value="U5 small nuclear ribonucleoprotein 200 kDa helicase"/>
    <property type="match status" value="1"/>
</dbReference>
<dbReference type="GO" id="GO:0004386">
    <property type="term" value="F:helicase activity"/>
    <property type="evidence" value="ECO:0007669"/>
    <property type="project" value="UniProtKB-KW"/>
</dbReference>
<dbReference type="GO" id="GO:0005634">
    <property type="term" value="C:nucleus"/>
    <property type="evidence" value="ECO:0007669"/>
    <property type="project" value="TreeGrafter"/>
</dbReference>
<organism evidence="7 8">
    <name type="scientific">Hibiscus syriacus</name>
    <name type="common">Rose of Sharon</name>
    <dbReference type="NCBI Taxonomy" id="106335"/>
    <lineage>
        <taxon>Eukaryota</taxon>
        <taxon>Viridiplantae</taxon>
        <taxon>Streptophyta</taxon>
        <taxon>Embryophyta</taxon>
        <taxon>Tracheophyta</taxon>
        <taxon>Spermatophyta</taxon>
        <taxon>Magnoliopsida</taxon>
        <taxon>eudicotyledons</taxon>
        <taxon>Gunneridae</taxon>
        <taxon>Pentapetalae</taxon>
        <taxon>rosids</taxon>
        <taxon>malvids</taxon>
        <taxon>Malvales</taxon>
        <taxon>Malvaceae</taxon>
        <taxon>Malvoideae</taxon>
        <taxon>Hibiscus</taxon>
    </lineage>
</organism>
<dbReference type="PANTHER" id="PTHR47961">
    <property type="entry name" value="DNA POLYMERASE THETA, PUTATIVE (AFU_ORTHOLOGUE AFUA_1G05260)-RELATED"/>
    <property type="match status" value="1"/>
</dbReference>
<dbReference type="GO" id="GO:0016787">
    <property type="term" value="F:hydrolase activity"/>
    <property type="evidence" value="ECO:0007669"/>
    <property type="project" value="UniProtKB-KW"/>
</dbReference>
<evidence type="ECO:0000259" key="6">
    <source>
        <dbReference type="Pfam" id="PF18149"/>
    </source>
</evidence>
<keyword evidence="1" id="KW-0547">Nucleotide-binding</keyword>
<evidence type="ECO:0000259" key="5">
    <source>
        <dbReference type="Pfam" id="PF00270"/>
    </source>
</evidence>
<dbReference type="EMBL" id="VEPZ02001049">
    <property type="protein sequence ID" value="KAE8697882.1"/>
    <property type="molecule type" value="Genomic_DNA"/>
</dbReference>
<dbReference type="AlphaFoldDB" id="A0A6A3A3L5"/>
<keyword evidence="4" id="KW-0067">ATP-binding</keyword>
<dbReference type="Gene3D" id="3.40.50.300">
    <property type="entry name" value="P-loop containing nucleotide triphosphate hydrolases"/>
    <property type="match status" value="3"/>
</dbReference>
<comment type="caution">
    <text evidence="7">The sequence shown here is derived from an EMBL/GenBank/DDBJ whole genome shotgun (WGS) entry which is preliminary data.</text>
</comment>
<evidence type="ECO:0008006" key="9">
    <source>
        <dbReference type="Google" id="ProtNLM"/>
    </source>
</evidence>
<sequence length="399" mass="45101">MKQQSNPVISHAYGQKLDPQQCQQLAEEVLKILAEGDDRVVETKLLVYLQLDKFNLIKYLVWNRLKLHATRATAKENQKILDKSIREEASLVLLKDESGRDGDRERRGFSDRDGAGGWLKGLGQLLDLDSLAFEQRGKTNLAVLTILQQLAKHMNSDGSINHRNYKIIYVAPMKALVAGNLSHRLESYGVIARELSGDQNLTRQQVDETQIIVTTPEKWDIVTGKSGDCTYTQLVKLLIIDEIHLHDNRGPILESIIAWTVWQIETTKEHIRLVLAVAGKHQVLIFVHSRKETFKTARAARDTALANDTLSRFLKEDAASRLIAKLLKNSLLMDMYRCWCRLGCELACSYSHYLGNPNLSPENGEWTELCPLDVMQMLGRAGRPQYDSYGEGIIITGHS</sequence>
<feature type="domain" description="Brr2 N-terminal helicase PWI" evidence="6">
    <location>
        <begin position="10"/>
        <end position="88"/>
    </location>
</feature>
<dbReference type="GO" id="GO:0003676">
    <property type="term" value="F:nucleic acid binding"/>
    <property type="evidence" value="ECO:0007669"/>
    <property type="project" value="InterPro"/>
</dbReference>
<keyword evidence="8" id="KW-1185">Reference proteome</keyword>
<gene>
    <name evidence="7" type="ORF">F3Y22_tig00110610pilonHSYRG00935</name>
</gene>
<dbReference type="PANTHER" id="PTHR47961:SF4">
    <property type="entry name" value="ACTIVATING SIGNAL COINTEGRATOR 1 COMPLEX SUBUNIT 3"/>
    <property type="match status" value="1"/>
</dbReference>
<evidence type="ECO:0000313" key="8">
    <source>
        <dbReference type="Proteomes" id="UP000436088"/>
    </source>
</evidence>
<keyword evidence="3" id="KW-0347">Helicase</keyword>
<dbReference type="Pfam" id="PF00270">
    <property type="entry name" value="DEAD"/>
    <property type="match status" value="1"/>
</dbReference>
<dbReference type="InterPro" id="IPR027417">
    <property type="entry name" value="P-loop_NTPase"/>
</dbReference>
<evidence type="ECO:0000256" key="4">
    <source>
        <dbReference type="ARBA" id="ARBA00022840"/>
    </source>
</evidence>
<dbReference type="InterPro" id="IPR011545">
    <property type="entry name" value="DEAD/DEAH_box_helicase_dom"/>
</dbReference>
<evidence type="ECO:0000256" key="1">
    <source>
        <dbReference type="ARBA" id="ARBA00022741"/>
    </source>
</evidence>
<keyword evidence="2" id="KW-0378">Hydrolase</keyword>
<evidence type="ECO:0000313" key="7">
    <source>
        <dbReference type="EMBL" id="KAE8697882.1"/>
    </source>
</evidence>
<dbReference type="InterPro" id="IPR050474">
    <property type="entry name" value="Hel308_SKI2-like"/>
</dbReference>
<evidence type="ECO:0000256" key="3">
    <source>
        <dbReference type="ARBA" id="ARBA00022806"/>
    </source>
</evidence>
<dbReference type="InterPro" id="IPR041094">
    <property type="entry name" value="Brr2_helicase_PWI"/>
</dbReference>
<name>A0A6A3A3L5_HIBSY</name>
<accession>A0A6A3A3L5</accession>
<reference evidence="7" key="1">
    <citation type="submission" date="2019-09" db="EMBL/GenBank/DDBJ databases">
        <title>Draft genome information of white flower Hibiscus syriacus.</title>
        <authorList>
            <person name="Kim Y.-M."/>
        </authorList>
    </citation>
    <scope>NUCLEOTIDE SEQUENCE [LARGE SCALE GENOMIC DNA]</scope>
    <source>
        <strain evidence="7">YM2019G1</strain>
    </source>
</reference>
<dbReference type="GO" id="GO:0005524">
    <property type="term" value="F:ATP binding"/>
    <property type="evidence" value="ECO:0007669"/>
    <property type="project" value="UniProtKB-KW"/>
</dbReference>
<dbReference type="Proteomes" id="UP000436088">
    <property type="component" value="Unassembled WGS sequence"/>
</dbReference>
<dbReference type="Pfam" id="PF18149">
    <property type="entry name" value="Helicase_PWI"/>
    <property type="match status" value="1"/>
</dbReference>
<feature type="domain" description="DEAD/DEAH-box helicase" evidence="5">
    <location>
        <begin position="137"/>
        <end position="258"/>
    </location>
</feature>